<dbReference type="KEGG" id="lant:TUM19329_35960"/>
<evidence type="ECO:0000313" key="15">
    <source>
        <dbReference type="EMBL" id="BCA95551.1"/>
    </source>
</evidence>
<evidence type="ECO:0000256" key="3">
    <source>
        <dbReference type="ARBA" id="ARBA00022840"/>
    </source>
</evidence>
<dbReference type="NCBIfam" id="NF038214">
    <property type="entry name" value="IS21_help_AAA"/>
    <property type="match status" value="1"/>
</dbReference>
<reference evidence="7" key="1">
    <citation type="journal article" date="2020" name="Microbiol. Resour. Announc.">
        <title>Complete Genome Sequence of Novel Psychrotolerant Legionella Strain TUM19329, Isolated from Antarctic Lake Sediment.</title>
        <authorList>
            <person name="Shimada S."/>
            <person name="Nakai R."/>
            <person name="Aoki K."/>
            <person name="Shimoeda N."/>
            <person name="Ohno G."/>
            <person name="Miyazaki Y."/>
            <person name="Kudoh S."/>
            <person name="Imura S."/>
            <person name="Watanabe K."/>
            <person name="Ishii Y."/>
            <person name="Tateda K."/>
        </authorList>
    </citation>
    <scope>NUCLEOTIDE SEQUENCE [LARGE SCALE GENOMIC DNA]</scope>
    <source>
        <strain evidence="7">TUM19329</strain>
        <plasmid evidence="22">pTUM19329-1</plasmid>
        <plasmid evidence="23">pTUM19329-2</plasmid>
    </source>
</reference>
<dbReference type="EMBL" id="AP022839">
    <property type="protein sequence ID" value="BCA94793.1"/>
    <property type="molecule type" value="Genomic_DNA"/>
</dbReference>
<evidence type="ECO:0000313" key="22">
    <source>
        <dbReference type="EMBL" id="BCA97235.1"/>
    </source>
</evidence>
<dbReference type="Proteomes" id="UP000502894">
    <property type="component" value="Plasmid ptum19329-2 dna"/>
</dbReference>
<dbReference type="KEGG" id="lant:TUM19329_15180"/>
<geneLocation type="plasmid" evidence="22 24">
    <name>pTUM19329-1</name>
</geneLocation>
<gene>
    <name evidence="5" type="ORF">TUM19329_00190</name>
    <name evidence="6" type="ORF">TUM19329_00730</name>
    <name evidence="7" type="ORF">TUM19329_01050</name>
    <name evidence="8" type="ORF">TUM19329_07040</name>
    <name evidence="9" type="ORF">TUM19329_09500</name>
    <name evidence="10" type="ORF">TUM19329_10040</name>
    <name evidence="11" type="ORF">TUM19329_11540</name>
    <name evidence="12" type="ORF">TUM19329_11850</name>
    <name evidence="13" type="ORF">TUM19329_12570</name>
    <name evidence="14" type="ORF">TUM19329_15180</name>
    <name evidence="15" type="ORF">TUM19329_19120</name>
    <name evidence="16" type="ORF">TUM19329_21350</name>
    <name evidence="17" type="ORF">TUM19329_21550</name>
    <name evidence="18" type="ORF">TUM19329_22410</name>
    <name evidence="19" type="ORF">TUM19329_23620</name>
    <name evidence="20" type="ORF">TUM19329_24190</name>
    <name evidence="21" type="ORF">TUM19329_26370</name>
    <name evidence="22" type="ORF">TUM19329_35960</name>
    <name evidence="23" type="ORF">TUM19329_37020</name>
</gene>
<dbReference type="EMBL" id="AP022839">
    <property type="protein sequence ID" value="BCA95551.1"/>
    <property type="molecule type" value="Genomic_DNA"/>
</dbReference>
<dbReference type="EMBL" id="AP022839">
    <property type="protein sequence ID" value="BCA95880.1"/>
    <property type="molecule type" value="Genomic_DNA"/>
</dbReference>
<dbReference type="EMBL" id="AP022839">
    <property type="protein sequence ID" value="BCA94896.1"/>
    <property type="molecule type" value="Genomic_DNA"/>
</dbReference>
<evidence type="ECO:0000313" key="8">
    <source>
        <dbReference type="EMBL" id="BCA94343.1"/>
    </source>
</evidence>
<evidence type="ECO:0000313" key="13">
    <source>
        <dbReference type="EMBL" id="BCA94896.1"/>
    </source>
</evidence>
<dbReference type="KEGG" id="lant:TUM19329_12570"/>
<dbReference type="KEGG" id="lant:TUM19329_19120"/>
<accession>A0A6F8SZ83</accession>
<dbReference type="EMBL" id="AP022839">
    <property type="protein sequence ID" value="BCA93744.1"/>
    <property type="molecule type" value="Genomic_DNA"/>
</dbReference>
<dbReference type="InterPro" id="IPR047661">
    <property type="entry name" value="IstB"/>
</dbReference>
<geneLocation type="plasmid" evidence="23">
    <name>pTUM19329-2</name>
</geneLocation>
<dbReference type="SMART" id="SM00382">
    <property type="entry name" value="AAA"/>
    <property type="match status" value="1"/>
</dbReference>
<dbReference type="RefSeq" id="WP_173235440.1">
    <property type="nucleotide sequence ID" value="NZ_AP022839.1"/>
</dbReference>
<dbReference type="EMBL" id="AP022839">
    <property type="protein sequence ID" value="BCA95774.1"/>
    <property type="molecule type" value="Genomic_DNA"/>
</dbReference>
<keyword evidence="24" id="KW-1185">Reference proteome</keyword>
<dbReference type="Gene3D" id="3.40.50.300">
    <property type="entry name" value="P-loop containing nucleotide triphosphate hydrolases"/>
    <property type="match status" value="1"/>
</dbReference>
<comment type="similarity">
    <text evidence="1">Belongs to the IS21/IS1162 putative ATP-binding protein family.</text>
</comment>
<dbReference type="KEGG" id="lant:TUM19329_01050"/>
<evidence type="ECO:0000313" key="9">
    <source>
        <dbReference type="EMBL" id="BCA94589.1"/>
    </source>
</evidence>
<dbReference type="EMBL" id="AP022841">
    <property type="protein sequence ID" value="BCA97341.1"/>
    <property type="molecule type" value="Genomic_DNA"/>
</dbReference>
<dbReference type="PANTHER" id="PTHR30050">
    <property type="entry name" value="CHROMOSOMAL REPLICATION INITIATOR PROTEIN DNAA"/>
    <property type="match status" value="1"/>
</dbReference>
<dbReference type="InterPro" id="IPR003593">
    <property type="entry name" value="AAA+_ATPase"/>
</dbReference>
<sequence length="251" mass="28909">MSDINMLELAKKLRLTGIPDTLLARVEQARAASLSYEELLSMLFQDEDEARQQKLLAGRVRQARFEEPQCFENFELARYSTQVTQAIRTLMTGKFIKEKNHVIIMGPVGTGKTHLAQALGLMACQRHKKVCFIRANELLNQFHQARADETWTALFKRYSRYDVLILDDFGLKALSPEQSTDLYDLIAAIHVNSMLIITTNRKIEGWMELFYDPVMANAALDRIVNKAYRIVLDGESYRKKFIPKFNLVDDK</sequence>
<dbReference type="InterPro" id="IPR028350">
    <property type="entry name" value="DNAC/IstB-like"/>
</dbReference>
<evidence type="ECO:0000313" key="17">
    <source>
        <dbReference type="EMBL" id="BCA95794.1"/>
    </source>
</evidence>
<dbReference type="KEGG" id="lant:TUM19329_23620"/>
<dbReference type="AlphaFoldDB" id="A0A6F8SZ83"/>
<evidence type="ECO:0000259" key="4">
    <source>
        <dbReference type="SMART" id="SM00382"/>
    </source>
</evidence>
<evidence type="ECO:0000256" key="2">
    <source>
        <dbReference type="ARBA" id="ARBA00022741"/>
    </source>
</evidence>
<evidence type="ECO:0000313" key="12">
    <source>
        <dbReference type="EMBL" id="BCA94824.1"/>
    </source>
</evidence>
<dbReference type="KEGG" id="lant:TUM19329_11540"/>
<dbReference type="KEGG" id="lant:TUM19329_11850"/>
<dbReference type="EMBL" id="AP022839">
    <property type="protein sequence ID" value="BCA94589.1"/>
    <property type="molecule type" value="Genomic_DNA"/>
</dbReference>
<dbReference type="SUPFAM" id="SSF52540">
    <property type="entry name" value="P-loop containing nucleoside triphosphate hydrolases"/>
    <property type="match status" value="1"/>
</dbReference>
<dbReference type="GO" id="GO:0006260">
    <property type="term" value="P:DNA replication"/>
    <property type="evidence" value="ECO:0007669"/>
    <property type="project" value="TreeGrafter"/>
</dbReference>
<proteinExistence type="inferred from homology"/>
<dbReference type="KEGG" id="lant:TUM19329_21550"/>
<organism evidence="7 24">
    <name type="scientific">Legionella antarctica</name>
    <dbReference type="NCBI Taxonomy" id="2708020"/>
    <lineage>
        <taxon>Bacteria</taxon>
        <taxon>Pseudomonadati</taxon>
        <taxon>Pseudomonadota</taxon>
        <taxon>Gammaproteobacteria</taxon>
        <taxon>Legionellales</taxon>
        <taxon>Legionellaceae</taxon>
        <taxon>Legionella</taxon>
    </lineage>
</organism>
<dbReference type="Proteomes" id="UP000502894">
    <property type="component" value="Chromosome"/>
</dbReference>
<dbReference type="PANTHER" id="PTHR30050:SF4">
    <property type="entry name" value="ATP-BINDING PROTEIN RV3427C IN INSERTION SEQUENCE-RELATED"/>
    <property type="match status" value="1"/>
</dbReference>
<dbReference type="KEGG" id="lant:TUM19329_22410"/>
<dbReference type="CDD" id="cd00009">
    <property type="entry name" value="AAA"/>
    <property type="match status" value="1"/>
</dbReference>
<dbReference type="PRINTS" id="PR00051">
    <property type="entry name" value="DNAA"/>
</dbReference>
<evidence type="ECO:0000313" key="19">
    <source>
        <dbReference type="EMBL" id="BCA96001.1"/>
    </source>
</evidence>
<name>A0A6F8SZ83_9GAMM</name>
<dbReference type="EMBL" id="AP022839">
    <property type="protein sequence ID" value="BCA93712.1"/>
    <property type="molecule type" value="Genomic_DNA"/>
</dbReference>
<dbReference type="EMBL" id="AP022839">
    <property type="protein sequence ID" value="BCA96276.1"/>
    <property type="molecule type" value="Genomic_DNA"/>
</dbReference>
<dbReference type="EMBL" id="AP022839">
    <property type="protein sequence ID" value="BCA95794.1"/>
    <property type="molecule type" value="Genomic_DNA"/>
</dbReference>
<dbReference type="EMBL" id="AP022840">
    <property type="protein sequence ID" value="BCA97235.1"/>
    <property type="molecule type" value="Genomic_DNA"/>
</dbReference>
<dbReference type="KEGG" id="lant:TUM19329_09500"/>
<dbReference type="InterPro" id="IPR002611">
    <property type="entry name" value="IstB_ATP-bd"/>
</dbReference>
<dbReference type="KEGG" id="lant:TUM19329_00730"/>
<evidence type="ECO:0000313" key="14">
    <source>
        <dbReference type="EMBL" id="BCA95157.1"/>
    </source>
</evidence>
<dbReference type="EMBL" id="AP022839">
    <property type="protein sequence ID" value="BCA95157.1"/>
    <property type="molecule type" value="Genomic_DNA"/>
</dbReference>
<evidence type="ECO:0000313" key="11">
    <source>
        <dbReference type="EMBL" id="BCA94793.1"/>
    </source>
</evidence>
<evidence type="ECO:0000313" key="6">
    <source>
        <dbReference type="EMBL" id="BCA93712.1"/>
    </source>
</evidence>
<feature type="domain" description="AAA+ ATPase" evidence="4">
    <location>
        <begin position="98"/>
        <end position="229"/>
    </location>
</feature>
<dbReference type="EMBL" id="AP022839">
    <property type="protein sequence ID" value="BCA96058.1"/>
    <property type="molecule type" value="Genomic_DNA"/>
</dbReference>
<protein>
    <submittedName>
        <fullName evidence="7">Putative ATP-binding protein in insertion sequence</fullName>
    </submittedName>
</protein>
<dbReference type="Proteomes" id="UP000502894">
    <property type="component" value="Plasmid pTUM19329-1"/>
</dbReference>
<dbReference type="InterPro" id="IPR027417">
    <property type="entry name" value="P-loop_NTPase"/>
</dbReference>
<dbReference type="EMBL" id="AP022839">
    <property type="protein sequence ID" value="BCA94824.1"/>
    <property type="molecule type" value="Genomic_DNA"/>
</dbReference>
<evidence type="ECO:0000313" key="18">
    <source>
        <dbReference type="EMBL" id="BCA95880.1"/>
    </source>
</evidence>
<dbReference type="KEGG" id="lant:TUM19329_10040"/>
<evidence type="ECO:0000313" key="23">
    <source>
        <dbReference type="EMBL" id="BCA97341.1"/>
    </source>
</evidence>
<evidence type="ECO:0000313" key="21">
    <source>
        <dbReference type="EMBL" id="BCA96276.1"/>
    </source>
</evidence>
<dbReference type="GO" id="GO:0005524">
    <property type="term" value="F:ATP binding"/>
    <property type="evidence" value="ECO:0007669"/>
    <property type="project" value="UniProtKB-KW"/>
</dbReference>
<keyword evidence="3 7" id="KW-0067">ATP-binding</keyword>
<dbReference type="KEGG" id="lant:TUM19329_00190"/>
<dbReference type="EMBL" id="AP022839">
    <property type="protein sequence ID" value="BCA94343.1"/>
    <property type="molecule type" value="Genomic_DNA"/>
</dbReference>
<geneLocation type="plasmid" evidence="24">
    <name>ptum19329-2 dna</name>
</geneLocation>
<dbReference type="KEGG" id="lant:TUM19329_24190"/>
<evidence type="ECO:0000313" key="20">
    <source>
        <dbReference type="EMBL" id="BCA96058.1"/>
    </source>
</evidence>
<evidence type="ECO:0000313" key="7">
    <source>
        <dbReference type="EMBL" id="BCA93744.1"/>
    </source>
</evidence>
<dbReference type="KEGG" id="lant:TUM19329_21350"/>
<dbReference type="KEGG" id="lant:TUM19329_37020"/>
<dbReference type="Pfam" id="PF01695">
    <property type="entry name" value="IstB_IS21"/>
    <property type="match status" value="1"/>
</dbReference>
<dbReference type="EMBL" id="AP022839">
    <property type="protein sequence ID" value="BCA93658.1"/>
    <property type="molecule type" value="Genomic_DNA"/>
</dbReference>
<evidence type="ECO:0000313" key="10">
    <source>
        <dbReference type="EMBL" id="BCA94643.1"/>
    </source>
</evidence>
<evidence type="ECO:0000313" key="24">
    <source>
        <dbReference type="Proteomes" id="UP000502894"/>
    </source>
</evidence>
<evidence type="ECO:0000313" key="16">
    <source>
        <dbReference type="EMBL" id="BCA95774.1"/>
    </source>
</evidence>
<dbReference type="PIRSF" id="PIRSF003073">
    <property type="entry name" value="DNAC_TnpB_IstB"/>
    <property type="match status" value="1"/>
</dbReference>
<dbReference type="KEGG" id="lant:TUM19329_07040"/>
<keyword evidence="2" id="KW-0547">Nucleotide-binding</keyword>
<dbReference type="KEGG" id="lant:TUM19329_26370"/>
<evidence type="ECO:0000313" key="5">
    <source>
        <dbReference type="EMBL" id="BCA93658.1"/>
    </source>
</evidence>
<dbReference type="EMBL" id="AP022839">
    <property type="protein sequence ID" value="BCA94643.1"/>
    <property type="molecule type" value="Genomic_DNA"/>
</dbReference>
<keyword evidence="22" id="KW-0614">Plasmid</keyword>
<evidence type="ECO:0000256" key="1">
    <source>
        <dbReference type="ARBA" id="ARBA00008059"/>
    </source>
</evidence>
<dbReference type="InterPro" id="IPR020591">
    <property type="entry name" value="Chromosome_initiator_DnaA-like"/>
</dbReference>
<dbReference type="EMBL" id="AP022839">
    <property type="protein sequence ID" value="BCA96001.1"/>
    <property type="molecule type" value="Genomic_DNA"/>
</dbReference>